<dbReference type="Proteomes" id="UP000243579">
    <property type="component" value="Unassembled WGS sequence"/>
</dbReference>
<dbReference type="InterPro" id="IPR001357">
    <property type="entry name" value="BRCT_dom"/>
</dbReference>
<dbReference type="AlphaFoldDB" id="A0A1V9ZIC0"/>
<comment type="caution">
    <text evidence="3">The sequence shown here is derived from an EMBL/GenBank/DDBJ whole genome shotgun (WGS) entry which is preliminary data.</text>
</comment>
<dbReference type="Pfam" id="PF12738">
    <property type="entry name" value="PTCB-BRCT"/>
    <property type="match status" value="2"/>
</dbReference>
<proteinExistence type="predicted"/>
<dbReference type="CDD" id="cd00027">
    <property type="entry name" value="BRCT"/>
    <property type="match status" value="2"/>
</dbReference>
<feature type="region of interest" description="Disordered" evidence="1">
    <location>
        <begin position="555"/>
        <end position="629"/>
    </location>
</feature>
<keyword evidence="4" id="KW-1185">Reference proteome</keyword>
<dbReference type="CDD" id="cd17731">
    <property type="entry name" value="BRCT_TopBP1_rpt2_like"/>
    <property type="match status" value="1"/>
</dbReference>
<protein>
    <recommendedName>
        <fullName evidence="2">BRCT domain-containing protein</fullName>
    </recommendedName>
</protein>
<accession>A0A1V9ZIC0</accession>
<dbReference type="InterPro" id="IPR059215">
    <property type="entry name" value="BRCT2_TopBP1-like"/>
</dbReference>
<dbReference type="CDD" id="cd17738">
    <property type="entry name" value="BRCT_TopBP1_rpt7"/>
    <property type="match status" value="1"/>
</dbReference>
<dbReference type="Gene3D" id="3.40.50.10190">
    <property type="entry name" value="BRCT domain"/>
    <property type="match status" value="4"/>
</dbReference>
<feature type="domain" description="BRCT" evidence="2">
    <location>
        <begin position="296"/>
        <end position="391"/>
    </location>
</feature>
<dbReference type="FunFam" id="3.40.50.10190:FF:000018">
    <property type="entry name" value="DNA topoisomerase 2-binding protein 1"/>
    <property type="match status" value="1"/>
</dbReference>
<dbReference type="SUPFAM" id="SSF52113">
    <property type="entry name" value="BRCT domain"/>
    <property type="match status" value="4"/>
</dbReference>
<dbReference type="InterPro" id="IPR036420">
    <property type="entry name" value="BRCT_dom_sf"/>
</dbReference>
<dbReference type="SMART" id="SM00292">
    <property type="entry name" value="BRCT"/>
    <property type="match status" value="4"/>
</dbReference>
<feature type="domain" description="BRCT" evidence="2">
    <location>
        <begin position="410"/>
        <end position="498"/>
    </location>
</feature>
<feature type="compositionally biased region" description="Basic and acidic residues" evidence="1">
    <location>
        <begin position="586"/>
        <end position="602"/>
    </location>
</feature>
<organism evidence="3 4">
    <name type="scientific">Achlya hypogyna</name>
    <name type="common">Oomycete</name>
    <name type="synonym">Protoachlya hypogyna</name>
    <dbReference type="NCBI Taxonomy" id="1202772"/>
    <lineage>
        <taxon>Eukaryota</taxon>
        <taxon>Sar</taxon>
        <taxon>Stramenopiles</taxon>
        <taxon>Oomycota</taxon>
        <taxon>Saprolegniomycetes</taxon>
        <taxon>Saprolegniales</taxon>
        <taxon>Achlyaceae</taxon>
        <taxon>Achlya</taxon>
    </lineage>
</organism>
<dbReference type="STRING" id="1202772.A0A1V9ZIC0"/>
<evidence type="ECO:0000313" key="3">
    <source>
        <dbReference type="EMBL" id="OQR97717.1"/>
    </source>
</evidence>
<reference evidence="3 4" key="1">
    <citation type="journal article" date="2014" name="Genome Biol. Evol.">
        <title>The secreted proteins of Achlya hypogyna and Thraustotheca clavata identify the ancestral oomycete secretome and reveal gene acquisitions by horizontal gene transfer.</title>
        <authorList>
            <person name="Misner I."/>
            <person name="Blouin N."/>
            <person name="Leonard G."/>
            <person name="Richards T.A."/>
            <person name="Lane C.E."/>
        </authorList>
    </citation>
    <scope>NUCLEOTIDE SEQUENCE [LARGE SCALE GENOMIC DNA]</scope>
    <source>
        <strain evidence="3 4">ATCC 48635</strain>
    </source>
</reference>
<dbReference type="PROSITE" id="PS50172">
    <property type="entry name" value="BRCT"/>
    <property type="match status" value="3"/>
</dbReference>
<sequence length="884" mass="95856">MVTGSSGTATAGPSWTVYIGSEISGALRVAVEVCVRVMGGKVAESIDEAVAAEGSSNGKGASNEGYIVCLPAAYATYVKTRERHYIPLVTPAWAFRSVLHNAQVLLPTEKFSANPRKLFSSIVLYTAQVEVEPDKVIRSLITHGGGQVVSHPSRSATHMICLRPEGKEFLQALNWNAEGAMLGVEALADSDVATSGTSFLAGGCRGSIPDCVLKYIMGQCQLSKHHIVSYNWVQESVHANRLLAENLYGFDHKADAVAAPPVVLSDVVMALQRDATLFPPPADATPVDIWKDISQNSANQWTSEAFVLAEHIATRLRQRMLQAIQAMGAKVLVLAGDDPGAMEAATHVVCAYQTGRAYELAMTLGKPVVGLQWLAASLALRTLLPMTFEELSIRNVLWYPAKKFGSIPGMESLIVTLSGFTARSTPSRDDMQAIIRLTGACWLPVLSRSHTTHLICLEPTGEKYKRAITWSCQNVVKLEWILQCVKQWRYLPEADFTWAGKPKLPKFDVHDALAVLDTAADKEITPLKPKDADAPKPPAVPALTTPVLLRTTQPDEAAPEPAAKGQKAKKAPAKAKTPTPKTKPPKAKEPKTKGLKTEEPKADAPAQKAVASKEGSKAGKAVKRPRDEPSTAFVAAKAVATSKRVAKSGAEDDDVVVVKRTVRTKAPKRVFLLTGTHEEIAINESIVQFLGGVVVHSQRAFDPTCTHVICRELRRTEKIVAACAAGKWILTPEYLRDSRAQGLFLCEEGYEWGLDKVSKDHYCDPRVWLPVAKYWRTTLAGGGARALEGWTLALLGDTVPPPSMCAHVIAAAGGVLVDVAALLKQFKAESDPPMLVLVAEDVKKSDKTLKELVRRKVPRVKPGFLVDYITKDQTARPRIEDYLA</sequence>
<evidence type="ECO:0000256" key="1">
    <source>
        <dbReference type="SAM" id="MobiDB-lite"/>
    </source>
</evidence>
<dbReference type="PANTHER" id="PTHR47667:SF1">
    <property type="entry name" value="REGULATOR OF TY1 TRANSPOSITION PROTEIN 107"/>
    <property type="match status" value="1"/>
</dbReference>
<feature type="domain" description="BRCT" evidence="2">
    <location>
        <begin position="114"/>
        <end position="250"/>
    </location>
</feature>
<gene>
    <name evidence="3" type="ORF">ACHHYP_10085</name>
</gene>
<dbReference type="Pfam" id="PF00533">
    <property type="entry name" value="BRCT"/>
    <property type="match status" value="1"/>
</dbReference>
<dbReference type="InterPro" id="IPR053036">
    <property type="entry name" value="CellCycle_DNARepair_Reg"/>
</dbReference>
<evidence type="ECO:0000313" key="4">
    <source>
        <dbReference type="Proteomes" id="UP000243579"/>
    </source>
</evidence>
<evidence type="ECO:0000259" key="2">
    <source>
        <dbReference type="PROSITE" id="PS50172"/>
    </source>
</evidence>
<name>A0A1V9ZIC0_ACHHY</name>
<dbReference type="OrthoDB" id="273147at2759"/>
<dbReference type="PANTHER" id="PTHR47667">
    <property type="entry name" value="REGULATOR OF TY1 TRANSPOSITION PROTEIN 107"/>
    <property type="match status" value="1"/>
</dbReference>
<dbReference type="EMBL" id="JNBR01000098">
    <property type="protein sequence ID" value="OQR97717.1"/>
    <property type="molecule type" value="Genomic_DNA"/>
</dbReference>